<dbReference type="Pfam" id="PF00482">
    <property type="entry name" value="T2SSF"/>
    <property type="match status" value="1"/>
</dbReference>
<protein>
    <submittedName>
        <fullName evidence="8">Tight adherence protein B</fullName>
    </submittedName>
</protein>
<keyword evidence="9" id="KW-1185">Reference proteome</keyword>
<feature type="transmembrane region" description="Helical" evidence="6">
    <location>
        <begin position="247"/>
        <end position="267"/>
    </location>
</feature>
<keyword evidence="3 6" id="KW-0812">Transmembrane</keyword>
<comment type="subcellular location">
    <subcellularLocation>
        <location evidence="1">Cell membrane</location>
        <topology evidence="1">Multi-pass membrane protein</topology>
    </subcellularLocation>
</comment>
<evidence type="ECO:0000313" key="9">
    <source>
        <dbReference type="Proteomes" id="UP000189818"/>
    </source>
</evidence>
<dbReference type="GO" id="GO:0005886">
    <property type="term" value="C:plasma membrane"/>
    <property type="evidence" value="ECO:0007669"/>
    <property type="project" value="UniProtKB-SubCell"/>
</dbReference>
<keyword evidence="5 6" id="KW-0472">Membrane</keyword>
<keyword evidence="2" id="KW-1003">Cell membrane</keyword>
<dbReference type="InterPro" id="IPR042094">
    <property type="entry name" value="T2SS_GspF_sf"/>
</dbReference>
<dbReference type="AlphaFoldDB" id="A0A1T5AIM6"/>
<evidence type="ECO:0000256" key="3">
    <source>
        <dbReference type="ARBA" id="ARBA00022692"/>
    </source>
</evidence>
<dbReference type="OrthoDB" id="7470947at2"/>
<proteinExistence type="predicted"/>
<evidence type="ECO:0000256" key="5">
    <source>
        <dbReference type="ARBA" id="ARBA00023136"/>
    </source>
</evidence>
<gene>
    <name evidence="8" type="ORF">SAMN06295920_10216</name>
</gene>
<name>A0A1T5AIM6_9SPHN</name>
<dbReference type="PANTHER" id="PTHR35007:SF1">
    <property type="entry name" value="PILUS ASSEMBLY PROTEIN"/>
    <property type="match status" value="1"/>
</dbReference>
<dbReference type="InterPro" id="IPR018076">
    <property type="entry name" value="T2SS_GspF_dom"/>
</dbReference>
<evidence type="ECO:0000256" key="1">
    <source>
        <dbReference type="ARBA" id="ARBA00004651"/>
    </source>
</evidence>
<feature type="transmembrane region" description="Helical" evidence="6">
    <location>
        <begin position="279"/>
        <end position="297"/>
    </location>
</feature>
<evidence type="ECO:0000256" key="4">
    <source>
        <dbReference type="ARBA" id="ARBA00022989"/>
    </source>
</evidence>
<dbReference type="Gene3D" id="1.20.81.30">
    <property type="entry name" value="Type II secretion system (T2SS), domain F"/>
    <property type="match status" value="1"/>
</dbReference>
<sequence length="302" mass="32035">MVTGIAFLLLAAVLLLTAGYEVMLARSQAIAHLDRRLAAHLRGAGPGALPAPQHTIPVPDILAPLLARAQIVLTSRLLLSVSGALAFAVIGALMALGTLAALVAATALPGALLFYLRRRARRRTEQLIEDLPFFIDAVRQLIAVGNSLPQALARALSASSPAVHAYLGPAIRRIELGAPLGEALQQVAARLHLTEISMLASAIRVNIRYGGPLTHILSNIAALIRERGRVAREIAAATAEVRVSAKLLAVMPLILAAFFLLSNHAYLDFFLDAQRGRNLALVAVALQIVGAIAMARIQRLSF</sequence>
<feature type="transmembrane region" description="Helical" evidence="6">
    <location>
        <begin position="83"/>
        <end position="116"/>
    </location>
</feature>
<reference evidence="9" key="1">
    <citation type="submission" date="2017-02" db="EMBL/GenBank/DDBJ databases">
        <authorList>
            <person name="Varghese N."/>
            <person name="Submissions S."/>
        </authorList>
    </citation>
    <scope>NUCLEOTIDE SEQUENCE [LARGE SCALE GENOMIC DNA]</scope>
    <source>
        <strain evidence="9">UM2</strain>
    </source>
</reference>
<dbReference type="PANTHER" id="PTHR35007">
    <property type="entry name" value="INTEGRAL MEMBRANE PROTEIN-RELATED"/>
    <property type="match status" value="1"/>
</dbReference>
<organism evidence="8 9">
    <name type="scientific">Rhizorhabdus histidinilytica</name>
    <dbReference type="NCBI Taxonomy" id="439228"/>
    <lineage>
        <taxon>Bacteria</taxon>
        <taxon>Pseudomonadati</taxon>
        <taxon>Pseudomonadota</taxon>
        <taxon>Alphaproteobacteria</taxon>
        <taxon>Sphingomonadales</taxon>
        <taxon>Sphingomonadaceae</taxon>
        <taxon>Rhizorhabdus</taxon>
    </lineage>
</organism>
<evidence type="ECO:0000256" key="2">
    <source>
        <dbReference type="ARBA" id="ARBA00022475"/>
    </source>
</evidence>
<evidence type="ECO:0000313" key="8">
    <source>
        <dbReference type="EMBL" id="SKB34872.1"/>
    </source>
</evidence>
<accession>A0A1T5AIM6</accession>
<feature type="domain" description="Type II secretion system protein GspF" evidence="7">
    <location>
        <begin position="134"/>
        <end position="260"/>
    </location>
</feature>
<evidence type="ECO:0000256" key="6">
    <source>
        <dbReference type="SAM" id="Phobius"/>
    </source>
</evidence>
<dbReference type="Proteomes" id="UP000189818">
    <property type="component" value="Unassembled WGS sequence"/>
</dbReference>
<evidence type="ECO:0000259" key="7">
    <source>
        <dbReference type="Pfam" id="PF00482"/>
    </source>
</evidence>
<dbReference type="STRING" id="439228.SAMN06295920_10216"/>
<keyword evidence="4 6" id="KW-1133">Transmembrane helix</keyword>
<dbReference type="EMBL" id="FUYM01000002">
    <property type="protein sequence ID" value="SKB34872.1"/>
    <property type="molecule type" value="Genomic_DNA"/>
</dbReference>